<evidence type="ECO:0000256" key="1">
    <source>
        <dbReference type="SAM" id="SignalP"/>
    </source>
</evidence>
<protein>
    <recommendedName>
        <fullName evidence="4">Cyanovirin-N domain-containing protein</fullName>
    </recommendedName>
</protein>
<dbReference type="Proteomes" id="UP000748025">
    <property type="component" value="Unassembled WGS sequence"/>
</dbReference>
<organism evidence="2 3">
    <name type="scientific">Claviceps pusilla</name>
    <dbReference type="NCBI Taxonomy" id="123648"/>
    <lineage>
        <taxon>Eukaryota</taxon>
        <taxon>Fungi</taxon>
        <taxon>Dikarya</taxon>
        <taxon>Ascomycota</taxon>
        <taxon>Pezizomycotina</taxon>
        <taxon>Sordariomycetes</taxon>
        <taxon>Hypocreomycetidae</taxon>
        <taxon>Hypocreales</taxon>
        <taxon>Clavicipitaceae</taxon>
        <taxon>Claviceps</taxon>
    </lineage>
</organism>
<gene>
    <name evidence="2" type="ORF">E4U43_001969</name>
</gene>
<accession>A0A9P7N7S1</accession>
<sequence>MKFSIIAPALVAIQPALASTDPPRDATWNLDCDRVLWDGKGNELGFYRNKFREICTYAAGCANSQLVNTELWPTDRVMFGLCRGIVLTALLHHLGEDVSGSSAAEEFLTLDMINAWSVGPERQAPNHGIS</sequence>
<feature type="signal peptide" evidence="1">
    <location>
        <begin position="1"/>
        <end position="18"/>
    </location>
</feature>
<dbReference type="AlphaFoldDB" id="A0A9P7N7S1"/>
<evidence type="ECO:0000313" key="3">
    <source>
        <dbReference type="Proteomes" id="UP000748025"/>
    </source>
</evidence>
<feature type="chain" id="PRO_5040422021" description="Cyanovirin-N domain-containing protein" evidence="1">
    <location>
        <begin position="19"/>
        <end position="130"/>
    </location>
</feature>
<keyword evidence="1" id="KW-0732">Signal</keyword>
<evidence type="ECO:0000313" key="2">
    <source>
        <dbReference type="EMBL" id="KAG5999618.1"/>
    </source>
</evidence>
<keyword evidence="3" id="KW-1185">Reference proteome</keyword>
<comment type="caution">
    <text evidence="2">The sequence shown here is derived from an EMBL/GenBank/DDBJ whole genome shotgun (WGS) entry which is preliminary data.</text>
</comment>
<name>A0A9P7N7S1_9HYPO</name>
<reference evidence="2" key="1">
    <citation type="journal article" date="2020" name="bioRxiv">
        <title>Whole genome comparisons of ergot fungi reveals the divergence and evolution of species within the genus Claviceps are the result of varying mechanisms driving genome evolution and host range expansion.</title>
        <authorList>
            <person name="Wyka S.A."/>
            <person name="Mondo S.J."/>
            <person name="Liu M."/>
            <person name="Dettman J."/>
            <person name="Nalam V."/>
            <person name="Broders K.D."/>
        </authorList>
    </citation>
    <scope>NUCLEOTIDE SEQUENCE</scope>
    <source>
        <strain evidence="2">CCC 602</strain>
    </source>
</reference>
<dbReference type="EMBL" id="SRPW01001663">
    <property type="protein sequence ID" value="KAG5999618.1"/>
    <property type="molecule type" value="Genomic_DNA"/>
</dbReference>
<proteinExistence type="predicted"/>
<evidence type="ECO:0008006" key="4">
    <source>
        <dbReference type="Google" id="ProtNLM"/>
    </source>
</evidence>